<evidence type="ECO:0000313" key="4">
    <source>
        <dbReference type="EMBL" id="CAD8068905.1"/>
    </source>
</evidence>
<dbReference type="Proteomes" id="UP000688137">
    <property type="component" value="Unassembled WGS sequence"/>
</dbReference>
<sequence length="2195" mass="257828">MKQLEQFANTFYSLLQAQPQKLSNFRVKLKFILSQLKYQYSDILEEQQKLVKKNSNDSNILQSLISNLQQTDKSHHQIEQNELIFCNKLQDVLKKFKKPYIENLKDIAQQVLISDLNQLQEMSKIIHSISPLHEILLQLRNYISQENTYYEDKALLKCPLTTIHAINKETAAQLIKGDQNLISILENQGYQIKRLKNNEEIFYYQRYLVSYVLRSLIFQLQLPPGFVMRVSTYEQKNKELKKQYSYFFITEKVAQSDLVINKIEFAKHYLSLQCTDHLDSLIPQYYGNLQASFQKDIPQQQTMYEQFKNPLLYYKKNIFEVTYSPQEFEDFKPQNIYENFLNFLSFLSDSQLNDFHYKQEEKNEIIRYKSLQITQDMLQLTYQRIKKLEDTLITVQEVIFPQQLCVRLIQITEKLNQVFFQFQRLDTSRFQTLNEYQEYLSKINLEELIHKIIDQKNITKYNNQIRQIKQDLNQLEQQHEKTQGKQTQNSNLLSQYYLQGPKYIIINCCQKIDIQYEISLTNRIKLLDFLANLNFYLDTQFVSQQEYIYDSIIKGFNDSWFELDLWKQAFKANYSIQSQCQFNNTLFVELLAILFFKENYTKLNLNIFESLEQVQENEKNSHILISYLMNKSFKGDLGFGKHITLVESALKHKKFYLLLKLLENNQGQKIRFEYFNYLLDETQNLFSQSAYFSNLSENDTKYHEQIFDQIAKIHPQLEGRLRWDHFWNQIVKNFGEHTLKILGRGFWSLKDEQYKQIFINKQLGNQGEIPSYLELSLIAQINKNNNKNYSVLKVNDPFINQLLFIQPNFPLQKFMASQLYQLLQLDQFSSRVELIQSEQQIYSVYQVINQFNNNQRSKVTIAQFLQHNEYNEQRLRNKIGNYNLANKIVLCILLLSTNTSPDEELLVPCGNYLSPVSTNFYFNPQYDNFINSHGFERDGENVKLCCHNIYFLMQFMKEKIDYQLLQNFQNITLTIQQWLKQLSQIEATASQSEGLLLLPLYKENMIELVRRATIIQNLITKPNFHITYLDLLKLCDKNLGEFYQILIENHTLNLINKFVELKHLSTNSDSLILSDFITFRESFAYMKYPSGFDVKNMIGPYKGLKMFLKYSRLLSTTTLQNFHKKLAVIKKQQHFQMLMKSFEWRNFKENEIQQAFSQLSEYSKDFNKPFELVNFKDLQSKQFPQLFQSLQLIRIKILNLSYVDAVNDNFLFDIAQHCTELHVLNLSGCQNVHYIGQTTNILNIGNQKPLQFQRLKTLIAQNLPNVKAIEISGQFLQNLNVNYCKNLQTVYTNKIKLTRVQAKGCGQLQLEIIQLWIIQGVRILFDEHTSQGSLKGFVQPQIIIDVDKEFNYDKIYLEIIFQLLSDLYDKILHQDQYIKSPFPQFFLKNGFISDDFEFQFRGFLQNKFDEQNKKKILQCLFICLFQNEQIKQLDLKSMLKNRSQERIKMLDQFLNDFVQAVHLTIEEQDQKIKQTAQQFFLNVESLTIPCSKEEIIEKIAQLIRQIQNYRTTLNISFTNLKVIGNDIIGKFFQKIQRNDKPIHIQQIDFSGNSLERENLKNIFQVNNIIQVNIQQLILRNAGIDDNILLEIAEYFWECENLKLIDLSQNQLTKKSLNKLFEDGRNLAKIPLNNINLSGNKIGDANFHILAEIEEKQWQNKEQNMLYLKSTILKNCFDETQDIQYFCDFVAQSYMLQILDLRKNSFNEQGMELLSKSIGKSKSLTTLYFQNNAKSSKAILVQEIMKNTHLNSLEIILQHEEHYNEEFLKIFNYSSLKTLELTLPTITEEQMKQLVELLKSNISLVKFRLNINNNDIKQRTFYKLGLSKIKNIMEIKEQCNQDIYFNDPFYRQDTLRIDVQDYCQMGLSIDGGGIRGLMPATIINYICNEIKKEPYQIFDCVGGTSIGGILALAMTGTQDGVHPLADKDQLVKFFTEDGKIIFDQQKRGVWSLINKSKYDAKGIESVLQRYAGTAKLSETLPHTNVIVTAVKLQKHKGDNMAKVFSSRKAKLDLTENFLIKDVGRATSAAPTYFPAAQIKSLAGKEYQFIDGGVGKNNPANLVLDDLRKGMLNKDKDNFFVLSISTGVSKQKQHLQIDEGIMGVVRILDAFGESNQDFVDLELKKNQGKYLRIVPEYNLPESQAQLDCTDIKILEEYQSAATTAASQFLEQEKFGQYQDKTFIRWLEENTARRLESL</sequence>
<dbReference type="InterPro" id="IPR002641">
    <property type="entry name" value="PNPLA_dom"/>
</dbReference>
<feature type="short sequence motif" description="GXGXXG" evidence="1">
    <location>
        <begin position="1870"/>
        <end position="1875"/>
    </location>
</feature>
<dbReference type="PANTHER" id="PTHR32176:SF92">
    <property type="entry name" value="XYLOSE ISOMERASE"/>
    <property type="match status" value="1"/>
</dbReference>
<accession>A0A8S1LRM2</accession>
<keyword evidence="2" id="KW-0175">Coiled coil</keyword>
<reference evidence="4" key="1">
    <citation type="submission" date="2021-01" db="EMBL/GenBank/DDBJ databases">
        <authorList>
            <consortium name="Genoscope - CEA"/>
            <person name="William W."/>
        </authorList>
    </citation>
    <scope>NUCLEOTIDE SEQUENCE</scope>
</reference>
<feature type="coiled-coil region" evidence="2">
    <location>
        <begin position="458"/>
        <end position="485"/>
    </location>
</feature>
<gene>
    <name evidence="4" type="ORF">PPRIM_AZ9-3.1.T0430077</name>
</gene>
<evidence type="ECO:0000256" key="2">
    <source>
        <dbReference type="SAM" id="Coils"/>
    </source>
</evidence>
<name>A0A8S1LRM2_PARPR</name>
<evidence type="ECO:0000259" key="3">
    <source>
        <dbReference type="PROSITE" id="PS51635"/>
    </source>
</evidence>
<proteinExistence type="predicted"/>
<keyword evidence="1" id="KW-0378">Hydrolase</keyword>
<feature type="domain" description="PNPLA" evidence="3">
    <location>
        <begin position="1866"/>
        <end position="2062"/>
    </location>
</feature>
<dbReference type="Pfam" id="PF01734">
    <property type="entry name" value="Patatin"/>
    <property type="match status" value="1"/>
</dbReference>
<keyword evidence="1" id="KW-0443">Lipid metabolism</keyword>
<dbReference type="OMA" id="RESFAYM"/>
<feature type="short sequence motif" description="GXSXG" evidence="1">
    <location>
        <begin position="1902"/>
        <end position="1906"/>
    </location>
</feature>
<dbReference type="GO" id="GO:0004620">
    <property type="term" value="F:phospholipase activity"/>
    <property type="evidence" value="ECO:0007669"/>
    <property type="project" value="TreeGrafter"/>
</dbReference>
<evidence type="ECO:0000256" key="1">
    <source>
        <dbReference type="PROSITE-ProRule" id="PRU01161"/>
    </source>
</evidence>
<dbReference type="PROSITE" id="PS51635">
    <property type="entry name" value="PNPLA"/>
    <property type="match status" value="1"/>
</dbReference>
<comment type="caution">
    <text evidence="4">The sequence shown here is derived from an EMBL/GenBank/DDBJ whole genome shotgun (WGS) entry which is preliminary data.</text>
</comment>
<feature type="active site" description="Proton acceptor" evidence="1">
    <location>
        <position position="2049"/>
    </location>
</feature>
<dbReference type="EMBL" id="CAJJDM010000043">
    <property type="protein sequence ID" value="CAD8068905.1"/>
    <property type="molecule type" value="Genomic_DNA"/>
</dbReference>
<organism evidence="4 5">
    <name type="scientific">Paramecium primaurelia</name>
    <dbReference type="NCBI Taxonomy" id="5886"/>
    <lineage>
        <taxon>Eukaryota</taxon>
        <taxon>Sar</taxon>
        <taxon>Alveolata</taxon>
        <taxon>Ciliophora</taxon>
        <taxon>Intramacronucleata</taxon>
        <taxon>Oligohymenophorea</taxon>
        <taxon>Peniculida</taxon>
        <taxon>Parameciidae</taxon>
        <taxon>Paramecium</taxon>
    </lineage>
</organism>
<dbReference type="FunFam" id="3.40.1090.10:FF:000065">
    <property type="entry name" value="Patatin"/>
    <property type="match status" value="1"/>
</dbReference>
<dbReference type="PANTHER" id="PTHR32176">
    <property type="entry name" value="XYLOSE ISOMERASE"/>
    <property type="match status" value="1"/>
</dbReference>
<protein>
    <recommendedName>
        <fullName evidence="3">PNPLA domain-containing protein</fullName>
    </recommendedName>
</protein>
<dbReference type="CDD" id="cd07199">
    <property type="entry name" value="Pat17_PNPLA8_PNPLA9_like"/>
    <property type="match status" value="1"/>
</dbReference>
<feature type="active site" description="Nucleophile" evidence="1">
    <location>
        <position position="1904"/>
    </location>
</feature>
<keyword evidence="1" id="KW-0442">Lipid degradation</keyword>
<keyword evidence="5" id="KW-1185">Reference proteome</keyword>
<evidence type="ECO:0000313" key="5">
    <source>
        <dbReference type="Proteomes" id="UP000688137"/>
    </source>
</evidence>
<dbReference type="GO" id="GO:0016042">
    <property type="term" value="P:lipid catabolic process"/>
    <property type="evidence" value="ECO:0007669"/>
    <property type="project" value="UniProtKB-UniRule"/>
</dbReference>
<dbReference type="GO" id="GO:0047372">
    <property type="term" value="F:monoacylglycerol lipase activity"/>
    <property type="evidence" value="ECO:0007669"/>
    <property type="project" value="TreeGrafter"/>
</dbReference>
<feature type="short sequence motif" description="DGA/G" evidence="1">
    <location>
        <begin position="2049"/>
        <end position="2051"/>
    </location>
</feature>